<evidence type="ECO:0000313" key="4">
    <source>
        <dbReference type="Proteomes" id="UP001221142"/>
    </source>
</evidence>
<comment type="caution">
    <text evidence="3">The sequence shown here is derived from an EMBL/GenBank/DDBJ whole genome shotgun (WGS) entry which is preliminary data.</text>
</comment>
<feature type="region of interest" description="Disordered" evidence="1">
    <location>
        <begin position="125"/>
        <end position="160"/>
    </location>
</feature>
<organism evidence="3 4">
    <name type="scientific">Roridomyces roridus</name>
    <dbReference type="NCBI Taxonomy" id="1738132"/>
    <lineage>
        <taxon>Eukaryota</taxon>
        <taxon>Fungi</taxon>
        <taxon>Dikarya</taxon>
        <taxon>Basidiomycota</taxon>
        <taxon>Agaricomycotina</taxon>
        <taxon>Agaricomycetes</taxon>
        <taxon>Agaricomycetidae</taxon>
        <taxon>Agaricales</taxon>
        <taxon>Marasmiineae</taxon>
        <taxon>Mycenaceae</taxon>
        <taxon>Roridomyces</taxon>
    </lineage>
</organism>
<keyword evidence="2" id="KW-1133">Transmembrane helix</keyword>
<feature type="region of interest" description="Disordered" evidence="1">
    <location>
        <begin position="312"/>
        <end position="346"/>
    </location>
</feature>
<evidence type="ECO:0000256" key="1">
    <source>
        <dbReference type="SAM" id="MobiDB-lite"/>
    </source>
</evidence>
<protein>
    <submittedName>
        <fullName evidence="3">Uncharacterized protein</fullName>
    </submittedName>
</protein>
<evidence type="ECO:0000313" key="3">
    <source>
        <dbReference type="EMBL" id="KAJ7634805.1"/>
    </source>
</evidence>
<sequence length="456" mass="50291">MSVTRILFRSFKPVRYLAAILSVSYGITQLFSEPAQVQFDTPPVVDLPAIFQLPPPPPPPPPTRPTASGPPSRTILVQAPTPQSSLFIKDASLPSSLLATILVCALVILSLVVCIIIWTRSPKPPQVDESAQYDDAEEKHEIQKPHTDGLESQPKSLMPWWEPDPAIEPPGVKPPPKPVPRPIIVEIIRGTVCFIVSLPVIMAGAALFCLLYFIASESSMHRRQNPTDTQTKACSSRSHERRQRCILFVCSAPIAEPRLALYANAVVHPPALPLQRDGNQPTSELPGVAIVLKTLLPCSAPFVESLLPPPAPPPPPPPAPVASYLRPAPPSPPAPAPPPAPAFPTRHETSMKLLGILSKATTNRLERPEDLAGHEECLQHIQQRVSQTVATRASRPIVEQDAEEKDVGHADRLRLLQHRICQTVATRVARTDERIRREKIEEVQRRIRWFGELRER</sequence>
<accession>A0AAD7FRY0</accession>
<gene>
    <name evidence="3" type="ORF">FB45DRAFT_909903</name>
</gene>
<reference evidence="3" key="1">
    <citation type="submission" date="2023-03" db="EMBL/GenBank/DDBJ databases">
        <title>Massive genome expansion in bonnet fungi (Mycena s.s.) driven by repeated elements and novel gene families across ecological guilds.</title>
        <authorList>
            <consortium name="Lawrence Berkeley National Laboratory"/>
            <person name="Harder C.B."/>
            <person name="Miyauchi S."/>
            <person name="Viragh M."/>
            <person name="Kuo A."/>
            <person name="Thoen E."/>
            <person name="Andreopoulos B."/>
            <person name="Lu D."/>
            <person name="Skrede I."/>
            <person name="Drula E."/>
            <person name="Henrissat B."/>
            <person name="Morin E."/>
            <person name="Kohler A."/>
            <person name="Barry K."/>
            <person name="LaButti K."/>
            <person name="Morin E."/>
            <person name="Salamov A."/>
            <person name="Lipzen A."/>
            <person name="Mereny Z."/>
            <person name="Hegedus B."/>
            <person name="Baldrian P."/>
            <person name="Stursova M."/>
            <person name="Weitz H."/>
            <person name="Taylor A."/>
            <person name="Grigoriev I.V."/>
            <person name="Nagy L.G."/>
            <person name="Martin F."/>
            <person name="Kauserud H."/>
        </authorList>
    </citation>
    <scope>NUCLEOTIDE SEQUENCE</scope>
    <source>
        <strain evidence="3">9284</strain>
    </source>
</reference>
<evidence type="ECO:0000256" key="2">
    <source>
        <dbReference type="SAM" id="Phobius"/>
    </source>
</evidence>
<feature type="compositionally biased region" description="Pro residues" evidence="1">
    <location>
        <begin position="327"/>
        <end position="342"/>
    </location>
</feature>
<proteinExistence type="predicted"/>
<feature type="region of interest" description="Disordered" evidence="1">
    <location>
        <begin position="51"/>
        <end position="72"/>
    </location>
</feature>
<dbReference type="EMBL" id="JARKIF010000007">
    <property type="protein sequence ID" value="KAJ7634805.1"/>
    <property type="molecule type" value="Genomic_DNA"/>
</dbReference>
<keyword evidence="2" id="KW-0812">Transmembrane</keyword>
<feature type="compositionally biased region" description="Basic and acidic residues" evidence="1">
    <location>
        <begin position="137"/>
        <end position="149"/>
    </location>
</feature>
<feature type="transmembrane region" description="Helical" evidence="2">
    <location>
        <begin position="97"/>
        <end position="118"/>
    </location>
</feature>
<keyword evidence="2" id="KW-0472">Membrane</keyword>
<dbReference type="Proteomes" id="UP001221142">
    <property type="component" value="Unassembled WGS sequence"/>
</dbReference>
<feature type="compositionally biased region" description="Pro residues" evidence="1">
    <location>
        <begin position="53"/>
        <end position="64"/>
    </location>
</feature>
<name>A0AAD7FRY0_9AGAR</name>
<feature type="transmembrane region" description="Helical" evidence="2">
    <location>
        <begin position="187"/>
        <end position="214"/>
    </location>
</feature>
<dbReference type="AlphaFoldDB" id="A0AAD7FRY0"/>
<keyword evidence="4" id="KW-1185">Reference proteome</keyword>